<gene>
    <name evidence="4" type="primary">fabG</name>
    <name evidence="4" type="ORF">Atai01_00900</name>
</gene>
<dbReference type="RefSeq" id="WP_027940935.1">
    <property type="nucleotide sequence ID" value="NZ_BSTI01000001.1"/>
</dbReference>
<proteinExistence type="inferred from homology"/>
<evidence type="ECO:0000256" key="2">
    <source>
        <dbReference type="ARBA" id="ARBA00023002"/>
    </source>
</evidence>
<dbReference type="PANTHER" id="PTHR43639">
    <property type="entry name" value="OXIDOREDUCTASE, SHORT-CHAIN DEHYDROGENASE/REDUCTASE FAMILY (AFU_ORTHOLOGUE AFUA_5G02870)"/>
    <property type="match status" value="1"/>
</dbReference>
<dbReference type="InterPro" id="IPR036291">
    <property type="entry name" value="NAD(P)-bd_dom_sf"/>
</dbReference>
<keyword evidence="5" id="KW-1185">Reference proteome</keyword>
<dbReference type="FunFam" id="3.40.50.720:FF:000084">
    <property type="entry name" value="Short-chain dehydrogenase reductase"/>
    <property type="match status" value="1"/>
</dbReference>
<dbReference type="Pfam" id="PF13561">
    <property type="entry name" value="adh_short_C2"/>
    <property type="match status" value="1"/>
</dbReference>
<dbReference type="SUPFAM" id="SSF51735">
    <property type="entry name" value="NAD(P)-binding Rossmann-fold domains"/>
    <property type="match status" value="1"/>
</dbReference>
<comment type="caution">
    <text evidence="4">The sequence shown here is derived from an EMBL/GenBank/DDBJ whole genome shotgun (WGS) entry which is preliminary data.</text>
</comment>
<reference evidence="4" key="1">
    <citation type="submission" date="2023-03" db="EMBL/GenBank/DDBJ databases">
        <title>Amycolatopsis taiwanensis NBRC 103393.</title>
        <authorList>
            <person name="Ichikawa N."/>
            <person name="Sato H."/>
            <person name="Tonouchi N."/>
        </authorList>
    </citation>
    <scope>NUCLEOTIDE SEQUENCE</scope>
    <source>
        <strain evidence="4">NBRC 103393</strain>
    </source>
</reference>
<dbReference type="InterPro" id="IPR057326">
    <property type="entry name" value="KR_dom"/>
</dbReference>
<evidence type="ECO:0000256" key="1">
    <source>
        <dbReference type="ARBA" id="ARBA00006484"/>
    </source>
</evidence>
<dbReference type="EMBL" id="BSTI01000001">
    <property type="protein sequence ID" value="GLY63471.1"/>
    <property type="molecule type" value="Genomic_DNA"/>
</dbReference>
<dbReference type="Gene3D" id="3.40.50.720">
    <property type="entry name" value="NAD(P)-binding Rossmann-like Domain"/>
    <property type="match status" value="1"/>
</dbReference>
<dbReference type="InterPro" id="IPR002347">
    <property type="entry name" value="SDR_fam"/>
</dbReference>
<dbReference type="Proteomes" id="UP001165136">
    <property type="component" value="Unassembled WGS sequence"/>
</dbReference>
<organism evidence="4 5">
    <name type="scientific">Amycolatopsis taiwanensis</name>
    <dbReference type="NCBI Taxonomy" id="342230"/>
    <lineage>
        <taxon>Bacteria</taxon>
        <taxon>Bacillati</taxon>
        <taxon>Actinomycetota</taxon>
        <taxon>Actinomycetes</taxon>
        <taxon>Pseudonocardiales</taxon>
        <taxon>Pseudonocardiaceae</taxon>
        <taxon>Amycolatopsis</taxon>
    </lineage>
</organism>
<comment type="similarity">
    <text evidence="1">Belongs to the short-chain dehydrogenases/reductases (SDR) family.</text>
</comment>
<keyword evidence="2" id="KW-0560">Oxidoreductase</keyword>
<evidence type="ECO:0000259" key="3">
    <source>
        <dbReference type="SMART" id="SM00822"/>
    </source>
</evidence>
<dbReference type="PRINTS" id="PR00081">
    <property type="entry name" value="GDHRDH"/>
</dbReference>
<feature type="domain" description="Ketoreductase" evidence="3">
    <location>
        <begin position="7"/>
        <end position="206"/>
    </location>
</feature>
<protein>
    <submittedName>
        <fullName evidence="4">3-oxoacyl-ACP reductase</fullName>
    </submittedName>
</protein>
<dbReference type="PANTHER" id="PTHR43639:SF1">
    <property type="entry name" value="SHORT-CHAIN DEHYDROGENASE_REDUCTASE FAMILY PROTEIN"/>
    <property type="match status" value="1"/>
</dbReference>
<evidence type="ECO:0000313" key="5">
    <source>
        <dbReference type="Proteomes" id="UP001165136"/>
    </source>
</evidence>
<accession>A0A9W6VEG5</accession>
<dbReference type="SMART" id="SM00822">
    <property type="entry name" value="PKS_KR"/>
    <property type="match status" value="1"/>
</dbReference>
<name>A0A9W6VEG5_9PSEU</name>
<sequence length="246" mass="24812">MRPLEGRTALVTGGSRGIGAAIAVRLAEDGANVAITYEKSRERAEEVVARIEGLGRKALAIQADSADAAAVTSAVDRTAETLDGLDILVNNAGVFPTGSIGEIGLEDIDRALAVNLRAVIVGVRAAAKHLPDGGRIITIGSTLSERVPRAGMSIYAATKSALSGLTKGIARDLGARGVTAVLVQPGPTDTDMNPANGPRAAAVRAMNALDRHADPADIAATVAHVAGPAGRFITGSAITVDGGSNA</sequence>
<evidence type="ECO:0000313" key="4">
    <source>
        <dbReference type="EMBL" id="GLY63471.1"/>
    </source>
</evidence>
<dbReference type="PRINTS" id="PR00080">
    <property type="entry name" value="SDRFAMILY"/>
</dbReference>
<dbReference type="AlphaFoldDB" id="A0A9W6VEG5"/>
<dbReference type="GO" id="GO:0016491">
    <property type="term" value="F:oxidoreductase activity"/>
    <property type="evidence" value="ECO:0007669"/>
    <property type="project" value="UniProtKB-KW"/>
</dbReference>